<dbReference type="EMBL" id="CP040908">
    <property type="protein sequence ID" value="QLL59602.1"/>
    <property type="molecule type" value="Genomic_DNA"/>
</dbReference>
<gene>
    <name evidence="5" type="ORF">FH779_16575</name>
</gene>
<dbReference type="PANTHER" id="PTHR30349:SF64">
    <property type="entry name" value="PROPHAGE INTEGRASE INTD-RELATED"/>
    <property type="match status" value="1"/>
</dbReference>
<proteinExistence type="inferred from homology"/>
<accession>A0A7H9DWN2</accession>
<dbReference type="InterPro" id="IPR013762">
    <property type="entry name" value="Integrase-like_cat_sf"/>
</dbReference>
<dbReference type="InterPro" id="IPR025269">
    <property type="entry name" value="SAM-like_dom"/>
</dbReference>
<dbReference type="InterPro" id="IPR011010">
    <property type="entry name" value="DNA_brk_join_enz"/>
</dbReference>
<feature type="domain" description="Tyr recombinase" evidence="4">
    <location>
        <begin position="211"/>
        <end position="399"/>
    </location>
</feature>
<keyword evidence="6" id="KW-1185">Reference proteome</keyword>
<dbReference type="GeneID" id="78403106"/>
<dbReference type="InterPro" id="IPR035386">
    <property type="entry name" value="Arm-DNA-bind_5"/>
</dbReference>
<reference evidence="5 6" key="1">
    <citation type="submission" date="2019-06" db="EMBL/GenBank/DDBJ databases">
        <title>Emergence of pandrug resistant Empedobacter falsenii in China.</title>
        <authorList>
            <person name="Dong N."/>
            <person name="Chen S."/>
            <person name="Zhang R."/>
        </authorList>
    </citation>
    <scope>NUCLEOTIDE SEQUENCE [LARGE SCALE GENOMIC DNA]</scope>
    <source>
        <strain evidence="5 6">1681-1</strain>
    </source>
</reference>
<protein>
    <submittedName>
        <fullName evidence="5">Site-specific integrase</fullName>
    </submittedName>
</protein>
<dbReference type="GO" id="GO:0003677">
    <property type="term" value="F:DNA binding"/>
    <property type="evidence" value="ECO:0007669"/>
    <property type="project" value="UniProtKB-KW"/>
</dbReference>
<dbReference type="GO" id="GO:0006310">
    <property type="term" value="P:DNA recombination"/>
    <property type="evidence" value="ECO:0007669"/>
    <property type="project" value="UniProtKB-KW"/>
</dbReference>
<evidence type="ECO:0000259" key="4">
    <source>
        <dbReference type="PROSITE" id="PS51898"/>
    </source>
</evidence>
<dbReference type="Pfam" id="PF17293">
    <property type="entry name" value="Arm-DNA-bind_5"/>
    <property type="match status" value="1"/>
</dbReference>
<keyword evidence="3" id="KW-0233">DNA recombination</keyword>
<dbReference type="CDD" id="cd01185">
    <property type="entry name" value="INTN1_C_like"/>
    <property type="match status" value="1"/>
</dbReference>
<evidence type="ECO:0000256" key="1">
    <source>
        <dbReference type="ARBA" id="ARBA00008857"/>
    </source>
</evidence>
<dbReference type="Pfam" id="PF00589">
    <property type="entry name" value="Phage_integrase"/>
    <property type="match status" value="1"/>
</dbReference>
<dbReference type="AlphaFoldDB" id="A0A7H9DWN2"/>
<sequence>MIKTTFVLKEPKSSSETIIYLVMRWDGLQMKISTKQKVNPKFWNKDRLKVKETISEKNHQHINKELVEIEKVAYKMFNSFTDTFKRKPNSEELKNLIEQEYFQNNPMFKKVDKKTILDYFDDYIETIKSTTAHTTVQKYKQAKENFKDFQKDKKRIYNTEMIDLKFRNEYVEYLIETKKYAPTTVYRKMKFLRTVLYFIENLGIKVNPFLHNSRFLTKDIEVDNIALSENEIDEMERLNLSNNKRLEQVRDLFLVACYTGQRFSDLNKINQSNIIDDEYIAIRQQKTNEQLTLPLLKVVKTILVKYSYKLPKISNVKFNEYIKDVAKLCETLNKQYNGDNKKVRWQMISSHTARRTFVTLNYGKGVDLDTLKLGTGHKQTKTLQTYIKMNDKQKADLLRSKLEP</sequence>
<dbReference type="PROSITE" id="PS51898">
    <property type="entry name" value="TYR_RECOMBINASE"/>
    <property type="match status" value="1"/>
</dbReference>
<dbReference type="GO" id="GO:0015074">
    <property type="term" value="P:DNA integration"/>
    <property type="evidence" value="ECO:0007669"/>
    <property type="project" value="InterPro"/>
</dbReference>
<evidence type="ECO:0000313" key="5">
    <source>
        <dbReference type="EMBL" id="QLL59602.1"/>
    </source>
</evidence>
<organism evidence="5 6">
    <name type="scientific">Empedobacter falsenii</name>
    <dbReference type="NCBI Taxonomy" id="343874"/>
    <lineage>
        <taxon>Bacteria</taxon>
        <taxon>Pseudomonadati</taxon>
        <taxon>Bacteroidota</taxon>
        <taxon>Flavobacteriia</taxon>
        <taxon>Flavobacteriales</taxon>
        <taxon>Weeksellaceae</taxon>
        <taxon>Empedobacter</taxon>
    </lineage>
</organism>
<dbReference type="InterPro" id="IPR002104">
    <property type="entry name" value="Integrase_catalytic"/>
</dbReference>
<dbReference type="InterPro" id="IPR010998">
    <property type="entry name" value="Integrase_recombinase_N"/>
</dbReference>
<dbReference type="SUPFAM" id="SSF56349">
    <property type="entry name" value="DNA breaking-rejoining enzymes"/>
    <property type="match status" value="1"/>
</dbReference>
<comment type="similarity">
    <text evidence="1">Belongs to the 'phage' integrase family.</text>
</comment>
<evidence type="ECO:0000256" key="2">
    <source>
        <dbReference type="ARBA" id="ARBA00023125"/>
    </source>
</evidence>
<keyword evidence="2" id="KW-0238">DNA-binding</keyword>
<dbReference type="PANTHER" id="PTHR30349">
    <property type="entry name" value="PHAGE INTEGRASE-RELATED"/>
    <property type="match status" value="1"/>
</dbReference>
<dbReference type="RefSeq" id="WP_180905488.1">
    <property type="nucleotide sequence ID" value="NZ_CP040908.1"/>
</dbReference>
<name>A0A7H9DWN2_9FLAO</name>
<dbReference type="Pfam" id="PF13102">
    <property type="entry name" value="Phage_int_SAM_5"/>
    <property type="match status" value="1"/>
</dbReference>
<dbReference type="KEGG" id="efal:FH779_16575"/>
<dbReference type="Gene3D" id="1.10.150.130">
    <property type="match status" value="1"/>
</dbReference>
<dbReference type="InterPro" id="IPR050090">
    <property type="entry name" value="Tyrosine_recombinase_XerCD"/>
</dbReference>
<dbReference type="Proteomes" id="UP000510643">
    <property type="component" value="Chromosome"/>
</dbReference>
<evidence type="ECO:0000256" key="3">
    <source>
        <dbReference type="ARBA" id="ARBA00023172"/>
    </source>
</evidence>
<dbReference type="Gene3D" id="1.10.443.10">
    <property type="entry name" value="Intergrase catalytic core"/>
    <property type="match status" value="1"/>
</dbReference>
<evidence type="ECO:0000313" key="6">
    <source>
        <dbReference type="Proteomes" id="UP000510643"/>
    </source>
</evidence>